<dbReference type="Proteomes" id="UP000327157">
    <property type="component" value="Chromosome 7"/>
</dbReference>
<proteinExistence type="predicted"/>
<accession>A0A5N5EZ74</accession>
<evidence type="ECO:0000313" key="1">
    <source>
        <dbReference type="EMBL" id="KAB2596189.1"/>
    </source>
</evidence>
<evidence type="ECO:0000313" key="2">
    <source>
        <dbReference type="Proteomes" id="UP000327157"/>
    </source>
</evidence>
<dbReference type="EMBL" id="SMOL01000781">
    <property type="protein sequence ID" value="KAB2596189.1"/>
    <property type="molecule type" value="Genomic_DNA"/>
</dbReference>
<comment type="caution">
    <text evidence="1">The sequence shown here is derived from an EMBL/GenBank/DDBJ whole genome shotgun (WGS) entry which is preliminary data.</text>
</comment>
<gene>
    <name evidence="1" type="ORF">D8674_031639</name>
</gene>
<name>A0A5N5EZ74_9ROSA</name>
<reference evidence="1 2" key="1">
    <citation type="submission" date="2019-09" db="EMBL/GenBank/DDBJ databases">
        <authorList>
            <person name="Ou C."/>
        </authorList>
    </citation>
    <scope>NUCLEOTIDE SEQUENCE [LARGE SCALE GENOMIC DNA]</scope>
    <source>
        <strain evidence="1">S2</strain>
        <tissue evidence="1">Leaf</tissue>
    </source>
</reference>
<dbReference type="AlphaFoldDB" id="A0A5N5EZ74"/>
<keyword evidence="2" id="KW-1185">Reference proteome</keyword>
<protein>
    <submittedName>
        <fullName evidence="1">Aluminum-activated malate transporter 9-like</fullName>
    </submittedName>
</protein>
<reference evidence="1 2" key="3">
    <citation type="submission" date="2019-11" db="EMBL/GenBank/DDBJ databases">
        <title>A de novo genome assembly of a pear dwarfing rootstock.</title>
        <authorList>
            <person name="Wang F."/>
            <person name="Wang J."/>
            <person name="Li S."/>
            <person name="Zhang Y."/>
            <person name="Fang M."/>
            <person name="Ma L."/>
            <person name="Zhao Y."/>
            <person name="Jiang S."/>
        </authorList>
    </citation>
    <scope>NUCLEOTIDE SEQUENCE [LARGE SCALE GENOMIC DNA]</scope>
    <source>
        <strain evidence="1">S2</strain>
        <tissue evidence="1">Leaf</tissue>
    </source>
</reference>
<organism evidence="1 2">
    <name type="scientific">Pyrus ussuriensis x Pyrus communis</name>
    <dbReference type="NCBI Taxonomy" id="2448454"/>
    <lineage>
        <taxon>Eukaryota</taxon>
        <taxon>Viridiplantae</taxon>
        <taxon>Streptophyta</taxon>
        <taxon>Embryophyta</taxon>
        <taxon>Tracheophyta</taxon>
        <taxon>Spermatophyta</taxon>
        <taxon>Magnoliopsida</taxon>
        <taxon>eudicotyledons</taxon>
        <taxon>Gunneridae</taxon>
        <taxon>Pentapetalae</taxon>
        <taxon>rosids</taxon>
        <taxon>fabids</taxon>
        <taxon>Rosales</taxon>
        <taxon>Rosaceae</taxon>
        <taxon>Amygdaloideae</taxon>
        <taxon>Maleae</taxon>
        <taxon>Pyrus</taxon>
    </lineage>
</organism>
<reference evidence="2" key="2">
    <citation type="submission" date="2019-10" db="EMBL/GenBank/DDBJ databases">
        <title>A de novo genome assembly of a pear dwarfing rootstock.</title>
        <authorList>
            <person name="Wang F."/>
            <person name="Wang J."/>
            <person name="Li S."/>
            <person name="Zhang Y."/>
            <person name="Fang M."/>
            <person name="Ma L."/>
            <person name="Zhao Y."/>
            <person name="Jiang S."/>
        </authorList>
    </citation>
    <scope>NUCLEOTIDE SEQUENCE [LARGE SCALE GENOMIC DNA]</scope>
</reference>
<sequence>MAAKSGSFKYNFQEIREHLLSVQKGYSRLGFIHIEEQKSSGSPPCCTFRSVSDRIIGWCRTVQHVSSRVVQMG</sequence>